<evidence type="ECO:0000313" key="6">
    <source>
        <dbReference type="Proteomes" id="UP001302719"/>
    </source>
</evidence>
<gene>
    <name evidence="4" type="primary">fliW</name>
    <name evidence="5" type="ORF">PP769_12610</name>
</gene>
<evidence type="ECO:0000256" key="1">
    <source>
        <dbReference type="ARBA" id="ARBA00022490"/>
    </source>
</evidence>
<dbReference type="Pfam" id="PF02623">
    <property type="entry name" value="FliW"/>
    <property type="match status" value="1"/>
</dbReference>
<comment type="subunit">
    <text evidence="4">Interacts with translational regulator CsrA and flagellin(s).</text>
</comment>
<dbReference type="InterPro" id="IPR003775">
    <property type="entry name" value="Flagellar_assembly_factor_FliW"/>
</dbReference>
<protein>
    <recommendedName>
        <fullName evidence="4">Flagellar assembly factor FliW</fullName>
    </recommendedName>
</protein>
<keyword evidence="6" id="KW-1185">Reference proteome</keyword>
<evidence type="ECO:0000256" key="2">
    <source>
        <dbReference type="ARBA" id="ARBA00022795"/>
    </source>
</evidence>
<dbReference type="RefSeq" id="WP_312640614.1">
    <property type="nucleotide sequence ID" value="NZ_CP116967.1"/>
</dbReference>
<proteinExistence type="inferred from homology"/>
<dbReference type="Proteomes" id="UP001302719">
    <property type="component" value="Chromosome"/>
</dbReference>
<keyword evidence="5" id="KW-0969">Cilium</keyword>
<evidence type="ECO:0000313" key="5">
    <source>
        <dbReference type="EMBL" id="WNM56817.1"/>
    </source>
</evidence>
<keyword evidence="2 4" id="KW-1005">Bacterial flagellum biogenesis</keyword>
<dbReference type="GO" id="GO:0005737">
    <property type="term" value="C:cytoplasm"/>
    <property type="evidence" value="ECO:0007669"/>
    <property type="project" value="UniProtKB-SubCell"/>
</dbReference>
<keyword evidence="5" id="KW-0966">Cell projection</keyword>
<keyword evidence="3 4" id="KW-0810">Translation regulation</keyword>
<dbReference type="HAMAP" id="MF_01185">
    <property type="entry name" value="FliW"/>
    <property type="match status" value="1"/>
</dbReference>
<dbReference type="AlphaFoldDB" id="A0AA96JQU7"/>
<comment type="function">
    <text evidence="4">Acts as an anti-CsrA protein, binds CsrA and prevents it from repressing translation of its target genes, one of which is flagellin. Binds to flagellin and participates in the assembly of the flagellum.</text>
</comment>
<evidence type="ECO:0000256" key="3">
    <source>
        <dbReference type="ARBA" id="ARBA00022845"/>
    </source>
</evidence>
<organism evidence="5 6">
    <name type="scientific">Candidatus Nitrospira allomarina</name>
    <dbReference type="NCBI Taxonomy" id="3020900"/>
    <lineage>
        <taxon>Bacteria</taxon>
        <taxon>Pseudomonadati</taxon>
        <taxon>Nitrospirota</taxon>
        <taxon>Nitrospiria</taxon>
        <taxon>Nitrospirales</taxon>
        <taxon>Nitrospiraceae</taxon>
        <taxon>Nitrospira</taxon>
    </lineage>
</organism>
<dbReference type="Gene3D" id="2.30.290.10">
    <property type="entry name" value="BH3618-like"/>
    <property type="match status" value="1"/>
</dbReference>
<dbReference type="GO" id="GO:0006417">
    <property type="term" value="P:regulation of translation"/>
    <property type="evidence" value="ECO:0007669"/>
    <property type="project" value="UniProtKB-KW"/>
</dbReference>
<accession>A0AA96JQU7</accession>
<dbReference type="PANTHER" id="PTHR39190">
    <property type="entry name" value="FLAGELLAR ASSEMBLY FACTOR FLIW"/>
    <property type="match status" value="1"/>
</dbReference>
<sequence length="158" mass="17611">MKIQTSRFGMLDVSDDTLLTFPCGLVGFPALRRYVVLDPPEDADYRWFQSVDEPSLAFVIMDVHLLQPDFRTNLSEEGLVELGMTPTDSISIMAVVTIPSDQPDQATANLRAPLVVNERTRHGKQLILHESIPLRYPLFQDSTQCQSYSGAAREAASV</sequence>
<reference evidence="5 6" key="1">
    <citation type="submission" date="2023-01" db="EMBL/GenBank/DDBJ databases">
        <title>Cultivation and genomic characterization of new, ubiquitous marine nitrite-oxidizing bacteria from the Nitrospirales.</title>
        <authorList>
            <person name="Mueller A.J."/>
            <person name="Daebeler A."/>
            <person name="Herbold C.W."/>
            <person name="Kirkegaard R.H."/>
            <person name="Daims H."/>
        </authorList>
    </citation>
    <scope>NUCLEOTIDE SEQUENCE [LARGE SCALE GENOMIC DNA]</scope>
    <source>
        <strain evidence="5 6">VA</strain>
    </source>
</reference>
<dbReference type="GO" id="GO:0044780">
    <property type="term" value="P:bacterial-type flagellum assembly"/>
    <property type="evidence" value="ECO:0007669"/>
    <property type="project" value="UniProtKB-UniRule"/>
</dbReference>
<dbReference type="EMBL" id="CP116967">
    <property type="protein sequence ID" value="WNM56817.1"/>
    <property type="molecule type" value="Genomic_DNA"/>
</dbReference>
<keyword evidence="5" id="KW-0282">Flagellum</keyword>
<dbReference type="SUPFAM" id="SSF141457">
    <property type="entry name" value="BH3618-like"/>
    <property type="match status" value="1"/>
</dbReference>
<dbReference type="KEGG" id="nall:PP769_12610"/>
<dbReference type="PANTHER" id="PTHR39190:SF1">
    <property type="entry name" value="FLAGELLAR ASSEMBLY FACTOR FLIW"/>
    <property type="match status" value="1"/>
</dbReference>
<comment type="similarity">
    <text evidence="4">Belongs to the FliW family.</text>
</comment>
<name>A0AA96JQU7_9BACT</name>
<evidence type="ECO:0000256" key="4">
    <source>
        <dbReference type="HAMAP-Rule" id="MF_01185"/>
    </source>
</evidence>
<comment type="subcellular location">
    <subcellularLocation>
        <location evidence="4">Cytoplasm</location>
    </subcellularLocation>
</comment>
<keyword evidence="4" id="KW-0143">Chaperone</keyword>
<dbReference type="InterPro" id="IPR024046">
    <property type="entry name" value="Flagellar_assmbl_FliW_dom_sf"/>
</dbReference>
<keyword evidence="1 4" id="KW-0963">Cytoplasm</keyword>